<dbReference type="InterPro" id="IPR029058">
    <property type="entry name" value="AB_hydrolase_fold"/>
</dbReference>
<comment type="caution">
    <text evidence="2">The sequence shown here is derived from an EMBL/GenBank/DDBJ whole genome shotgun (WGS) entry which is preliminary data.</text>
</comment>
<dbReference type="AlphaFoldDB" id="A0A317XBD0"/>
<dbReference type="GO" id="GO:0016787">
    <property type="term" value="F:hydrolase activity"/>
    <property type="evidence" value="ECO:0007669"/>
    <property type="project" value="UniProtKB-KW"/>
</dbReference>
<sequence>MSTETLISIGPYKLFYSLTPPTPLPNHSSNQPLIIIIPGMGDSHHSWIPFQRLLASTSPIPARNLLYDRAGLGQSDSPPTPSTPRTATTKAQELNLLLTTTNLPGPYILISHSYGGIIAREFLALHTPDIAGMVFVDAEMEDTSSVMNVPWETLHSLLGDMDYYAAVGLDDENVFSGDGDEWRELKAESERQRTKDMSEMEGVASEESCNILRGRRQLERKVLGERPVGVLKANLVRDYQRIYEAVVVGMGRGREREREAMRG</sequence>
<dbReference type="InterPro" id="IPR050266">
    <property type="entry name" value="AB_hydrolase_sf"/>
</dbReference>
<protein>
    <submittedName>
        <fullName evidence="2">Alpha/beta-hydrolase</fullName>
    </submittedName>
</protein>
<dbReference type="PANTHER" id="PTHR43798">
    <property type="entry name" value="MONOACYLGLYCEROL LIPASE"/>
    <property type="match status" value="1"/>
</dbReference>
<keyword evidence="3" id="KW-1185">Reference proteome</keyword>
<dbReference type="EMBL" id="MSFK01000005">
    <property type="protein sequence ID" value="PWY94268.1"/>
    <property type="molecule type" value="Genomic_DNA"/>
</dbReference>
<dbReference type="GO" id="GO:0016020">
    <property type="term" value="C:membrane"/>
    <property type="evidence" value="ECO:0007669"/>
    <property type="project" value="TreeGrafter"/>
</dbReference>
<dbReference type="Gene3D" id="3.40.50.1820">
    <property type="entry name" value="alpha/beta hydrolase"/>
    <property type="match status" value="1"/>
</dbReference>
<evidence type="ECO:0000313" key="2">
    <source>
        <dbReference type="EMBL" id="PWY94268.1"/>
    </source>
</evidence>
<dbReference type="OrthoDB" id="294702at2759"/>
<dbReference type="SUPFAM" id="SSF53474">
    <property type="entry name" value="alpha/beta-Hydrolases"/>
    <property type="match status" value="1"/>
</dbReference>
<accession>A0A317XBD0</accession>
<dbReference type="Pfam" id="PF00561">
    <property type="entry name" value="Abhydrolase_1"/>
    <property type="match status" value="1"/>
</dbReference>
<dbReference type="Proteomes" id="UP000246702">
    <property type="component" value="Unassembled WGS sequence"/>
</dbReference>
<dbReference type="GeneID" id="37115284"/>
<dbReference type="InterPro" id="IPR000073">
    <property type="entry name" value="AB_hydrolase_1"/>
</dbReference>
<keyword evidence="2" id="KW-0378">Hydrolase</keyword>
<evidence type="ECO:0000259" key="1">
    <source>
        <dbReference type="Pfam" id="PF00561"/>
    </source>
</evidence>
<reference evidence="2 3" key="1">
    <citation type="submission" date="2016-12" db="EMBL/GenBank/DDBJ databases">
        <title>The genomes of Aspergillus section Nigri reveals drivers in fungal speciation.</title>
        <authorList>
            <consortium name="DOE Joint Genome Institute"/>
            <person name="Vesth T.C."/>
            <person name="Nybo J."/>
            <person name="Theobald S."/>
            <person name="Brandl J."/>
            <person name="Frisvad J.C."/>
            <person name="Nielsen K.F."/>
            <person name="Lyhne E.K."/>
            <person name="Kogle M.E."/>
            <person name="Kuo A."/>
            <person name="Riley R."/>
            <person name="Clum A."/>
            <person name="Nolan M."/>
            <person name="Lipzen A."/>
            <person name="Salamov A."/>
            <person name="Henrissat B."/>
            <person name="Wiebenga A."/>
            <person name="De Vries R.P."/>
            <person name="Grigoriev I.V."/>
            <person name="Mortensen U.H."/>
            <person name="Andersen M.R."/>
            <person name="Baker S.E."/>
        </authorList>
    </citation>
    <scope>NUCLEOTIDE SEQUENCE [LARGE SCALE GENOMIC DNA]</scope>
    <source>
        <strain evidence="2 3">CBS 115572</strain>
    </source>
</reference>
<dbReference type="STRING" id="1450535.A0A317XBD0"/>
<dbReference type="RefSeq" id="XP_025471029.1">
    <property type="nucleotide sequence ID" value="XM_025613141.1"/>
</dbReference>
<feature type="domain" description="AB hydrolase-1" evidence="1">
    <location>
        <begin position="32"/>
        <end position="149"/>
    </location>
</feature>
<gene>
    <name evidence="2" type="ORF">BO94DRAFT_543501</name>
</gene>
<evidence type="ECO:0000313" key="3">
    <source>
        <dbReference type="Proteomes" id="UP000246702"/>
    </source>
</evidence>
<name>A0A317XBD0_9EURO</name>
<dbReference type="PANTHER" id="PTHR43798:SF33">
    <property type="entry name" value="HYDROLASE, PUTATIVE (AFU_ORTHOLOGUE AFUA_2G14860)-RELATED"/>
    <property type="match status" value="1"/>
</dbReference>
<proteinExistence type="predicted"/>
<organism evidence="2 3">
    <name type="scientific">Aspergillus sclerotioniger CBS 115572</name>
    <dbReference type="NCBI Taxonomy" id="1450535"/>
    <lineage>
        <taxon>Eukaryota</taxon>
        <taxon>Fungi</taxon>
        <taxon>Dikarya</taxon>
        <taxon>Ascomycota</taxon>
        <taxon>Pezizomycotina</taxon>
        <taxon>Eurotiomycetes</taxon>
        <taxon>Eurotiomycetidae</taxon>
        <taxon>Eurotiales</taxon>
        <taxon>Aspergillaceae</taxon>
        <taxon>Aspergillus</taxon>
        <taxon>Aspergillus subgen. Circumdati</taxon>
    </lineage>
</organism>